<name>A0A382MXW7_9ZZZZ</name>
<evidence type="ECO:0008006" key="2">
    <source>
        <dbReference type="Google" id="ProtNLM"/>
    </source>
</evidence>
<dbReference type="InterPro" id="IPR018550">
    <property type="entry name" value="Lipid-A_deacylase-rel"/>
</dbReference>
<dbReference type="Gene3D" id="2.40.160.20">
    <property type="match status" value="1"/>
</dbReference>
<sequence length="161" mass="18146">MTRYLLVFLVVFIFAPTVSAENQNNWSLSIGKFDVNDDNDSSEIRIEHLSGKNLFGDIKLKPFTGFMMNGDDGKYFYSGLRKDFPISSKWIFTPSFAAGYYDRDSSKDLGHNLELRSQIEFSRDIGNQNRIGFNLNHISNASIGDTNPGAESATISIIRPF</sequence>
<gene>
    <name evidence="1" type="ORF">METZ01_LOCUS306747</name>
</gene>
<proteinExistence type="predicted"/>
<dbReference type="AlphaFoldDB" id="A0A382MXW7"/>
<accession>A0A382MXW7</accession>
<reference evidence="1" key="1">
    <citation type="submission" date="2018-05" db="EMBL/GenBank/DDBJ databases">
        <authorList>
            <person name="Lanie J.A."/>
            <person name="Ng W.-L."/>
            <person name="Kazmierczak K.M."/>
            <person name="Andrzejewski T.M."/>
            <person name="Davidsen T.M."/>
            <person name="Wayne K.J."/>
            <person name="Tettelin H."/>
            <person name="Glass J.I."/>
            <person name="Rusch D."/>
            <person name="Podicherti R."/>
            <person name="Tsui H.-C.T."/>
            <person name="Winkler M.E."/>
        </authorList>
    </citation>
    <scope>NUCLEOTIDE SEQUENCE</scope>
</reference>
<evidence type="ECO:0000313" key="1">
    <source>
        <dbReference type="EMBL" id="SVC53893.1"/>
    </source>
</evidence>
<organism evidence="1">
    <name type="scientific">marine metagenome</name>
    <dbReference type="NCBI Taxonomy" id="408172"/>
    <lineage>
        <taxon>unclassified sequences</taxon>
        <taxon>metagenomes</taxon>
        <taxon>ecological metagenomes</taxon>
    </lineage>
</organism>
<dbReference type="EMBL" id="UINC01096747">
    <property type="protein sequence ID" value="SVC53893.1"/>
    <property type="molecule type" value="Genomic_DNA"/>
</dbReference>
<protein>
    <recommendedName>
        <fullName evidence="2">Lipid A 3-O-deacylase (PagL)</fullName>
    </recommendedName>
</protein>
<dbReference type="Pfam" id="PF09411">
    <property type="entry name" value="PagL"/>
    <property type="match status" value="1"/>
</dbReference>